<accession>A0AAE0B164</accession>
<dbReference type="AlphaFoldDB" id="A0AAE0B164"/>
<keyword evidence="3" id="KW-1185">Reference proteome</keyword>
<proteinExistence type="predicted"/>
<dbReference type="PANTHER" id="PTHR47186:SF30">
    <property type="entry name" value="EF-HAND DOMAIN-CONTAINING PROTEIN"/>
    <property type="match status" value="1"/>
</dbReference>
<protein>
    <recommendedName>
        <fullName evidence="1">R13L1/DRL21-like LRR repeat region domain-containing protein</fullName>
    </recommendedName>
</protein>
<organism evidence="2 3">
    <name type="scientific">Dipteronia sinensis</name>
    <dbReference type="NCBI Taxonomy" id="43782"/>
    <lineage>
        <taxon>Eukaryota</taxon>
        <taxon>Viridiplantae</taxon>
        <taxon>Streptophyta</taxon>
        <taxon>Embryophyta</taxon>
        <taxon>Tracheophyta</taxon>
        <taxon>Spermatophyta</taxon>
        <taxon>Magnoliopsida</taxon>
        <taxon>eudicotyledons</taxon>
        <taxon>Gunneridae</taxon>
        <taxon>Pentapetalae</taxon>
        <taxon>rosids</taxon>
        <taxon>malvids</taxon>
        <taxon>Sapindales</taxon>
        <taxon>Sapindaceae</taxon>
        <taxon>Hippocastanoideae</taxon>
        <taxon>Acereae</taxon>
        <taxon>Dipteronia</taxon>
    </lineage>
</organism>
<evidence type="ECO:0000313" key="2">
    <source>
        <dbReference type="EMBL" id="KAK3227882.1"/>
    </source>
</evidence>
<dbReference type="Gene3D" id="3.80.10.10">
    <property type="entry name" value="Ribonuclease Inhibitor"/>
    <property type="match status" value="1"/>
</dbReference>
<dbReference type="PANTHER" id="PTHR47186">
    <property type="entry name" value="LEUCINE-RICH REPEAT-CONTAINING PROTEIN 57"/>
    <property type="match status" value="1"/>
</dbReference>
<sequence>MREFVVSGDGCGSKVCSTLASLENLNHLGGYLSISGLGNVVDFVEAKKAELKRKKNLSHLKQFFNSNKEIEADEARISNFAKLSSLEYLSLNNMSSLKRVGDEILGIESHVASSPSSSLIIAFPKLKSLKFESLDEREEWDTTRREDEDVTIMPCLHSLTIDFCIELKNRYHQQKLSDYEMISRIPKFRRGLLALDFSHRRHEDFVVDSSKEEMVIEYFNCQLTGSKIQLNVMVQPVIEVIRHIHHRAAIDEIDRGVLRASHACLDNSYTRMVFRNPIIGEKCI</sequence>
<feature type="domain" description="R13L1/DRL21-like LRR repeat region" evidence="1">
    <location>
        <begin position="19"/>
        <end position="161"/>
    </location>
</feature>
<dbReference type="EMBL" id="JANJYJ010000002">
    <property type="protein sequence ID" value="KAK3227882.1"/>
    <property type="molecule type" value="Genomic_DNA"/>
</dbReference>
<name>A0AAE0B164_9ROSI</name>
<dbReference type="InterPro" id="IPR032675">
    <property type="entry name" value="LRR_dom_sf"/>
</dbReference>
<dbReference type="Proteomes" id="UP001281410">
    <property type="component" value="Unassembled WGS sequence"/>
</dbReference>
<gene>
    <name evidence="2" type="ORF">Dsin_007744</name>
</gene>
<reference evidence="2" key="1">
    <citation type="journal article" date="2023" name="Plant J.">
        <title>Genome sequences and population genomics provide insights into the demographic history, inbreeding, and mutation load of two 'living fossil' tree species of Dipteronia.</title>
        <authorList>
            <person name="Feng Y."/>
            <person name="Comes H.P."/>
            <person name="Chen J."/>
            <person name="Zhu S."/>
            <person name="Lu R."/>
            <person name="Zhang X."/>
            <person name="Li P."/>
            <person name="Qiu J."/>
            <person name="Olsen K.M."/>
            <person name="Qiu Y."/>
        </authorList>
    </citation>
    <scope>NUCLEOTIDE SEQUENCE</scope>
    <source>
        <strain evidence="2">NBL</strain>
    </source>
</reference>
<evidence type="ECO:0000313" key="3">
    <source>
        <dbReference type="Proteomes" id="UP001281410"/>
    </source>
</evidence>
<comment type="caution">
    <text evidence="2">The sequence shown here is derived from an EMBL/GenBank/DDBJ whole genome shotgun (WGS) entry which is preliminary data.</text>
</comment>
<dbReference type="InterPro" id="IPR056789">
    <property type="entry name" value="LRR_R13L1-DRL21"/>
</dbReference>
<evidence type="ECO:0000259" key="1">
    <source>
        <dbReference type="Pfam" id="PF25019"/>
    </source>
</evidence>
<dbReference type="Pfam" id="PF25019">
    <property type="entry name" value="LRR_R13L1-DRL21"/>
    <property type="match status" value="1"/>
</dbReference>